<evidence type="ECO:0000313" key="2">
    <source>
        <dbReference type="EMBL" id="ODA36387.1"/>
    </source>
</evidence>
<keyword evidence="1" id="KW-1133">Transmembrane helix</keyword>
<accession>A0A1C3ESU3</accession>
<keyword evidence="1" id="KW-0472">Membrane</keyword>
<proteinExistence type="predicted"/>
<name>A0A1C3ESU3_9PLAN</name>
<sequence length="118" mass="13160">MDQESDIRKLESRSLKKQINDSQGQTFRIVSLPHIVACEQLKCQCMRWSLKKVPTIAILSIVLIGLAANCLLRLQLPIVMQSMEGDCRFCLNNWPNAQSMGRISVSLMSGIAGRACLP</sequence>
<evidence type="ECO:0000256" key="1">
    <source>
        <dbReference type="SAM" id="Phobius"/>
    </source>
</evidence>
<dbReference type="STRING" id="1841610.A6X21_16450"/>
<protein>
    <submittedName>
        <fullName evidence="2">Uncharacterized protein</fullName>
    </submittedName>
</protein>
<gene>
    <name evidence="2" type="ORF">A6X21_16450</name>
</gene>
<evidence type="ECO:0000313" key="3">
    <source>
        <dbReference type="Proteomes" id="UP000094828"/>
    </source>
</evidence>
<keyword evidence="1" id="KW-0812">Transmembrane</keyword>
<feature type="transmembrane region" description="Helical" evidence="1">
    <location>
        <begin position="56"/>
        <end position="74"/>
    </location>
</feature>
<dbReference type="Proteomes" id="UP000094828">
    <property type="component" value="Unassembled WGS sequence"/>
</dbReference>
<reference evidence="2 3" key="1">
    <citation type="submission" date="2016-05" db="EMBL/GenBank/DDBJ databases">
        <title>Genomic and physiological characterization of Planctopirus sp. isolated from fresh water lake.</title>
        <authorList>
            <person name="Subhash Y."/>
            <person name="Ramana C."/>
        </authorList>
    </citation>
    <scope>NUCLEOTIDE SEQUENCE [LARGE SCALE GENOMIC DNA]</scope>
    <source>
        <strain evidence="2 3">JC280</strain>
    </source>
</reference>
<organism evidence="2 3">
    <name type="scientific">Planctopirus hydrillae</name>
    <dbReference type="NCBI Taxonomy" id="1841610"/>
    <lineage>
        <taxon>Bacteria</taxon>
        <taxon>Pseudomonadati</taxon>
        <taxon>Planctomycetota</taxon>
        <taxon>Planctomycetia</taxon>
        <taxon>Planctomycetales</taxon>
        <taxon>Planctomycetaceae</taxon>
        <taxon>Planctopirus</taxon>
    </lineage>
</organism>
<comment type="caution">
    <text evidence="2">The sequence shown here is derived from an EMBL/GenBank/DDBJ whole genome shotgun (WGS) entry which is preliminary data.</text>
</comment>
<keyword evidence="3" id="KW-1185">Reference proteome</keyword>
<dbReference type="AlphaFoldDB" id="A0A1C3ESU3"/>
<dbReference type="EMBL" id="LYDR01000027">
    <property type="protein sequence ID" value="ODA36387.1"/>
    <property type="molecule type" value="Genomic_DNA"/>
</dbReference>